<reference evidence="1" key="1">
    <citation type="submission" date="2014-03" db="EMBL/GenBank/DDBJ databases">
        <title>The sialotranscriptome of Amblyomma triste, Amblyomma parvum and Amblyomma cajennense ticks, uncovered by 454-based RNA-seq.</title>
        <authorList>
            <person name="Garcia G.R."/>
            <person name="Gardinassi L.G."/>
            <person name="Ribeiro J.M."/>
            <person name="Anatriello E."/>
            <person name="Ferreira B.R."/>
            <person name="Moreira H.N."/>
            <person name="Mafra C."/>
            <person name="Olegario M.M."/>
            <person name="Szabo P.J."/>
            <person name="Miranda-Santos I.K."/>
            <person name="Maruyama S.R."/>
        </authorList>
    </citation>
    <scope>NUCLEOTIDE SEQUENCE</scope>
    <source>
        <strain evidence="1">Uberlandia</strain>
        <tissue evidence="1">Salivary glands</tissue>
    </source>
</reference>
<sequence>MWASKTMSHGAPALGLLLGLCLFLVLIAAGHRLIGSLQPCMFLPHTALCLFRKKVHGCQSQWVPASSVSRRPLWLNRGWRKHPQQSLHTPTHHDYAETAPYCWAPNCEQFRACLRCCLVFMVSNLPKQGSIRRDRQETTL</sequence>
<dbReference type="AlphaFoldDB" id="A0A023FE38"/>
<organism evidence="1">
    <name type="scientific">Amblyomma cajennense</name>
    <name type="common">Cayenne tick</name>
    <name type="synonym">Acarus cajennensis</name>
    <dbReference type="NCBI Taxonomy" id="34607"/>
    <lineage>
        <taxon>Eukaryota</taxon>
        <taxon>Metazoa</taxon>
        <taxon>Ecdysozoa</taxon>
        <taxon>Arthropoda</taxon>
        <taxon>Chelicerata</taxon>
        <taxon>Arachnida</taxon>
        <taxon>Acari</taxon>
        <taxon>Parasitiformes</taxon>
        <taxon>Ixodida</taxon>
        <taxon>Ixodoidea</taxon>
        <taxon>Ixodidae</taxon>
        <taxon>Amblyomminae</taxon>
        <taxon>Amblyomma</taxon>
    </lineage>
</organism>
<evidence type="ECO:0000313" key="1">
    <source>
        <dbReference type="EMBL" id="JAC19063.1"/>
    </source>
</evidence>
<proteinExistence type="evidence at transcript level"/>
<dbReference type="EMBL" id="GBBK01005419">
    <property type="protein sequence ID" value="JAC19063.1"/>
    <property type="molecule type" value="mRNA"/>
</dbReference>
<accession>A0A023FE38</accession>
<name>A0A023FE38_AMBCJ</name>
<protein>
    <submittedName>
        <fullName evidence="1">Putative secreted protein</fullName>
    </submittedName>
</protein>